<dbReference type="PANTHER" id="PTHR10407:SF10">
    <property type="entry name" value="HUNTINGTIN-INTERACTING PROTEIN 1-RELATED PROTEIN"/>
    <property type="match status" value="1"/>
</dbReference>
<proteinExistence type="inferred from homology"/>
<dbReference type="PROSITE" id="PS50945">
    <property type="entry name" value="I_LWEQ"/>
    <property type="match status" value="1"/>
</dbReference>
<keyword evidence="4" id="KW-0254">Endocytosis</keyword>
<dbReference type="PROSITE" id="PS50942">
    <property type="entry name" value="ENTH"/>
    <property type="match status" value="1"/>
</dbReference>
<name>A0A8B9UI86_9AVES</name>
<organism evidence="11 12">
    <name type="scientific">Anas zonorhyncha</name>
    <name type="common">Eastern spot-billed duck</name>
    <dbReference type="NCBI Taxonomy" id="75864"/>
    <lineage>
        <taxon>Eukaryota</taxon>
        <taxon>Metazoa</taxon>
        <taxon>Chordata</taxon>
        <taxon>Craniata</taxon>
        <taxon>Vertebrata</taxon>
        <taxon>Euteleostomi</taxon>
        <taxon>Archelosauria</taxon>
        <taxon>Archosauria</taxon>
        <taxon>Dinosauria</taxon>
        <taxon>Saurischia</taxon>
        <taxon>Theropoda</taxon>
        <taxon>Coelurosauria</taxon>
        <taxon>Aves</taxon>
        <taxon>Neognathae</taxon>
        <taxon>Galloanserae</taxon>
        <taxon>Anseriformes</taxon>
        <taxon>Anatidae</taxon>
        <taxon>Anatinae</taxon>
        <taxon>Anas</taxon>
    </lineage>
</organism>
<dbReference type="GO" id="GO:0030136">
    <property type="term" value="C:clathrin-coated vesicle"/>
    <property type="evidence" value="ECO:0007669"/>
    <property type="project" value="TreeGrafter"/>
</dbReference>
<dbReference type="Pfam" id="PF07651">
    <property type="entry name" value="ANTH"/>
    <property type="match status" value="1"/>
</dbReference>
<dbReference type="InterPro" id="IPR032422">
    <property type="entry name" value="HIP1_clath-bd"/>
</dbReference>
<dbReference type="Proteomes" id="UP000694549">
    <property type="component" value="Unplaced"/>
</dbReference>
<dbReference type="Gene3D" id="1.20.1410.10">
    <property type="entry name" value="I/LWEQ domain"/>
    <property type="match status" value="1"/>
</dbReference>
<evidence type="ECO:0000256" key="1">
    <source>
        <dbReference type="ARBA" id="ARBA00004496"/>
    </source>
</evidence>
<feature type="coiled-coil region" evidence="7">
    <location>
        <begin position="985"/>
        <end position="1205"/>
    </location>
</feature>
<dbReference type="Pfam" id="PF16515">
    <property type="entry name" value="HIP1_clath_bdg"/>
    <property type="match status" value="1"/>
</dbReference>
<dbReference type="FunFam" id="1.20.5.1700:FF:000002">
    <property type="entry name" value="Huntingtin interacting protein 1"/>
    <property type="match status" value="1"/>
</dbReference>
<dbReference type="PANTHER" id="PTHR10407">
    <property type="entry name" value="HUNTINGTIN INTERACTING PROTEIN 1"/>
    <property type="match status" value="1"/>
</dbReference>
<dbReference type="InterPro" id="IPR011417">
    <property type="entry name" value="ANTH_dom"/>
</dbReference>
<protein>
    <submittedName>
        <fullName evidence="11">Huntingtin interacting protein 1 related</fullName>
    </submittedName>
</protein>
<dbReference type="FunFam" id="1.25.40.90:FF:000012">
    <property type="entry name" value="Huntingtin interacting protein 1-related"/>
    <property type="match status" value="1"/>
</dbReference>
<dbReference type="GO" id="GO:0035615">
    <property type="term" value="F:clathrin adaptor activity"/>
    <property type="evidence" value="ECO:0007669"/>
    <property type="project" value="TreeGrafter"/>
</dbReference>
<evidence type="ECO:0000256" key="5">
    <source>
        <dbReference type="ARBA" id="ARBA00023054"/>
    </source>
</evidence>
<dbReference type="InterPro" id="IPR035964">
    <property type="entry name" value="I/LWEQ_dom_sf"/>
</dbReference>
<feature type="coiled-coil region" evidence="7">
    <location>
        <begin position="204"/>
        <end position="252"/>
    </location>
</feature>
<dbReference type="GO" id="GO:0051015">
    <property type="term" value="F:actin filament binding"/>
    <property type="evidence" value="ECO:0007669"/>
    <property type="project" value="TreeGrafter"/>
</dbReference>
<evidence type="ECO:0000256" key="4">
    <source>
        <dbReference type="ARBA" id="ARBA00022583"/>
    </source>
</evidence>
<evidence type="ECO:0000256" key="6">
    <source>
        <dbReference type="ARBA" id="ARBA00023203"/>
    </source>
</evidence>
<feature type="region of interest" description="Disordered" evidence="8">
    <location>
        <begin position="1"/>
        <end position="22"/>
    </location>
</feature>
<dbReference type="SMART" id="SM00273">
    <property type="entry name" value="ENTH"/>
    <property type="match status" value="1"/>
</dbReference>
<dbReference type="GO" id="GO:0043325">
    <property type="term" value="F:phosphatidylinositol-3,4-bisphosphate binding"/>
    <property type="evidence" value="ECO:0007669"/>
    <property type="project" value="TreeGrafter"/>
</dbReference>
<feature type="compositionally biased region" description="Polar residues" evidence="8">
    <location>
        <begin position="9"/>
        <end position="21"/>
    </location>
</feature>
<feature type="domain" description="I/LWEQ" evidence="10">
    <location>
        <begin position="1407"/>
        <end position="1523"/>
    </location>
</feature>
<dbReference type="GO" id="GO:0032051">
    <property type="term" value="F:clathrin light chain binding"/>
    <property type="evidence" value="ECO:0007669"/>
    <property type="project" value="TreeGrafter"/>
</dbReference>
<reference evidence="11" key="2">
    <citation type="submission" date="2025-09" db="UniProtKB">
        <authorList>
            <consortium name="Ensembl"/>
        </authorList>
    </citation>
    <scope>IDENTIFICATION</scope>
</reference>
<dbReference type="Gene3D" id="6.10.250.920">
    <property type="match status" value="1"/>
</dbReference>
<comment type="similarity">
    <text evidence="2">Belongs to the SLA2 family.</text>
</comment>
<feature type="domain" description="ENTH" evidence="9">
    <location>
        <begin position="661"/>
        <end position="789"/>
    </location>
</feature>
<dbReference type="Gene3D" id="1.25.40.90">
    <property type="match status" value="1"/>
</dbReference>
<evidence type="ECO:0000313" key="11">
    <source>
        <dbReference type="Ensembl" id="ENSAZOP00000007846.1"/>
    </source>
</evidence>
<keyword evidence="3" id="KW-0963">Cytoplasm</keyword>
<dbReference type="CDD" id="cd17014">
    <property type="entry name" value="ANTH_N_HIP1R"/>
    <property type="match status" value="1"/>
</dbReference>
<dbReference type="GO" id="GO:0080025">
    <property type="term" value="F:phosphatidylinositol-3,5-bisphosphate binding"/>
    <property type="evidence" value="ECO:0007669"/>
    <property type="project" value="TreeGrafter"/>
</dbReference>
<dbReference type="InterPro" id="IPR030224">
    <property type="entry name" value="Sla2_fam"/>
</dbReference>
<keyword evidence="5 7" id="KW-0175">Coiled coil</keyword>
<dbReference type="InterPro" id="IPR002558">
    <property type="entry name" value="ILWEQ_dom"/>
</dbReference>
<dbReference type="SUPFAM" id="SSF109885">
    <property type="entry name" value="I/LWEQ domain"/>
    <property type="match status" value="1"/>
</dbReference>
<evidence type="ECO:0000256" key="7">
    <source>
        <dbReference type="SAM" id="Coils"/>
    </source>
</evidence>
<dbReference type="Ensembl" id="ENSAZOT00000008367.1">
    <property type="protein sequence ID" value="ENSAZOP00000007846.1"/>
    <property type="gene ID" value="ENSAZOG00000004988.1"/>
</dbReference>
<accession>A0A8B9UI86</accession>
<evidence type="ECO:0000259" key="10">
    <source>
        <dbReference type="PROSITE" id="PS50945"/>
    </source>
</evidence>
<evidence type="ECO:0000256" key="3">
    <source>
        <dbReference type="ARBA" id="ARBA00022490"/>
    </source>
</evidence>
<dbReference type="SMART" id="SM00307">
    <property type="entry name" value="ILWEQ"/>
    <property type="match status" value="1"/>
</dbReference>
<evidence type="ECO:0000313" key="12">
    <source>
        <dbReference type="Proteomes" id="UP000694549"/>
    </source>
</evidence>
<dbReference type="SUPFAM" id="SSF48464">
    <property type="entry name" value="ENTH/VHS domain"/>
    <property type="match status" value="1"/>
</dbReference>
<dbReference type="Gene3D" id="1.20.5.1700">
    <property type="match status" value="1"/>
</dbReference>
<keyword evidence="12" id="KW-1185">Reference proteome</keyword>
<evidence type="ECO:0000259" key="9">
    <source>
        <dbReference type="PROSITE" id="PS50942"/>
    </source>
</evidence>
<comment type="subcellular location">
    <subcellularLocation>
        <location evidence="1">Cytoplasm</location>
    </subcellularLocation>
</comment>
<reference evidence="11" key="1">
    <citation type="submission" date="2025-08" db="UniProtKB">
        <authorList>
            <consortium name="Ensembl"/>
        </authorList>
    </citation>
    <scope>IDENTIFICATION</scope>
</reference>
<dbReference type="GO" id="GO:0006897">
    <property type="term" value="P:endocytosis"/>
    <property type="evidence" value="ECO:0007669"/>
    <property type="project" value="UniProtKB-KW"/>
</dbReference>
<evidence type="ECO:0000256" key="2">
    <source>
        <dbReference type="ARBA" id="ARBA00010135"/>
    </source>
</evidence>
<dbReference type="InterPro" id="IPR008942">
    <property type="entry name" value="ENTH_VHS"/>
</dbReference>
<dbReference type="GO" id="GO:0030864">
    <property type="term" value="C:cortical actin cytoskeleton"/>
    <property type="evidence" value="ECO:0007669"/>
    <property type="project" value="TreeGrafter"/>
</dbReference>
<sequence length="1523" mass="173136">MNPARPRSASPQKFSPSFESSTIEKQRRELQVLIAELKDREEELNAMVAVHQRERLAWEDDRQKILTLAERCTLLNNELNKRNDIIKSLTKKLKLLESQQSDSKAICEITQQKFKELSQKLIDVTLHCQGLEEENQILRCSVLELSAKKGQLQAREQELLKKLELKGEAVLETTDYIAEFTSKLKLESALRAAKAEEFSLNKEKQDLRLRLRELILETDKLKDDLCEKMKENNKQQEEIIHLKQENVVLKNELALNVEKAKRKDQLLQFAKSKQVRTDTELSSLRQIYVKQQRDLQFLHVNLENSQELRQKHEKVVYERSIGTVFPAPESNIQTESVRTDGTHRVCEDHGTAQVPKSRVENTSEMCEVDNRLLLDASGLEKTTSARLNRCQKVVKGLAVEEEEKQDVASSSDELDSKLFYEANNTRLLRNREISENEVESRDQQTFESSSPEYWLNINSCVDSQNTLIQNATSDKADNENKIWEERTGIVFGQKSKETSVAIHTSESESFSSNFIIKKDARWKPVSDPEWLKIFKPVKGNGSKLQRKDCNCPKTAEEMKYASSKSEENVDLNSFHSDSPRCLTSTQKGDRPQRCEKFSDANSSLDIGNLSVIEPKNRCCNPTVNKDACYPTSKLQRALAESQQMVADLELSTLLHMSPHCSPNSSSINTAISISKAINTQEAPVKEKHVRRIILGTHHEKGAFTFWSYAIGLPLPSSSILSWKFCHVLHKVLRDGHPNVLQDCQRYRSNIREVGDLWGHLHDRYGQLVSIYTRLLLTKISFHAKHHEFPPGLEVSDEVLEKTAGTDVNNIFQLTVELFDYLDCELKLSESVFRQLNTSMALSQMSAVQCRLAPLIQVIQDCSHLYHYAVKLMFKLHSCLPADTLQGHRDRFHEQFRSLKSFFKKASDMLYFKRLIQIPRLPENPPNFLRASALAEHVKPVVVIPEEAPEDEEPESLIEISTASTTEPQVTSDLFQQTFGPPNGIRDDRDAQIESLKKEVDTLRAEMEKIKLEAQRYITQLKAQVNSLEGEVEEQRKQKQKALVDNEQLRDELEKLQQVKQDSDRSLRLCAEAEKKANATEIRYTKLKEKHSELINTHAELLRKNADTAKQLTVTQQSQEEVARVKEQLEFQVEQVKREAEMKLEDQSVQMEQLRRELDARRDELDQAQSSLSHAKQAGTELSAQLETLQAEKEQLRRSVSEKERELLSTRSLVQEKELQLSQEADKASREICELQGKLLEKSNQEQSLQQKLLDEQFGILQEAVREAEGILRDAVAKLDDPLHVRCTSSPDYLLSRAEAALESTDALESGHAQYVASMADAAALVGALSLFAHLTADTIVNGSATSHLAPTDHADRLTETCRDCGQRSLDYLGQLKDKQTLGRAELGDVRRALRGVLGLAQELRPKSLDIKQEELGDMVEKEMASTSAAIEDAVRRIEEMMSRARTESSGIKLEVNERILNSCTDLMKAIRLLVMTSTNLQKEIVESGRGAATTQEFYAKNSRWTEGLISASKAVGWGATQLV</sequence>
<evidence type="ECO:0000256" key="8">
    <source>
        <dbReference type="SAM" id="MobiDB-lite"/>
    </source>
</evidence>
<dbReference type="InterPro" id="IPR013809">
    <property type="entry name" value="ENTH"/>
</dbReference>
<keyword evidence="6" id="KW-0009">Actin-binding</keyword>
<dbReference type="GO" id="GO:0007015">
    <property type="term" value="P:actin filament organization"/>
    <property type="evidence" value="ECO:0007669"/>
    <property type="project" value="TreeGrafter"/>
</dbReference>
<dbReference type="GO" id="GO:0048268">
    <property type="term" value="P:clathrin coat assembly"/>
    <property type="evidence" value="ECO:0007669"/>
    <property type="project" value="TreeGrafter"/>
</dbReference>